<dbReference type="Gene3D" id="2.60.40.10">
    <property type="entry name" value="Immunoglobulins"/>
    <property type="match status" value="2"/>
</dbReference>
<dbReference type="InterPro" id="IPR015943">
    <property type="entry name" value="WD40/YVTN_repeat-like_dom_sf"/>
</dbReference>
<comment type="caution">
    <text evidence="4">The sequence shown here is derived from an EMBL/GenBank/DDBJ whole genome shotgun (WGS) entry which is preliminary data.</text>
</comment>
<keyword evidence="5" id="KW-1185">Reference proteome</keyword>
<dbReference type="SUPFAM" id="SSF51004">
    <property type="entry name" value="C-terminal (heme d1) domain of cytochrome cd1-nitrite reductase"/>
    <property type="match status" value="2"/>
</dbReference>
<dbReference type="EMBL" id="JBHTLM010000001">
    <property type="protein sequence ID" value="MFD1174902.1"/>
    <property type="molecule type" value="Genomic_DNA"/>
</dbReference>
<dbReference type="InterPro" id="IPR001119">
    <property type="entry name" value="SLH_dom"/>
</dbReference>
<dbReference type="SMART" id="SM00060">
    <property type="entry name" value="FN3"/>
    <property type="match status" value="1"/>
</dbReference>
<reference evidence="5" key="1">
    <citation type="journal article" date="2019" name="Int. J. Syst. Evol. Microbiol.">
        <title>The Global Catalogue of Microorganisms (GCM) 10K type strain sequencing project: providing services to taxonomists for standard genome sequencing and annotation.</title>
        <authorList>
            <consortium name="The Broad Institute Genomics Platform"/>
            <consortium name="The Broad Institute Genome Sequencing Center for Infectious Disease"/>
            <person name="Wu L."/>
            <person name="Ma J."/>
        </authorList>
    </citation>
    <scope>NUCLEOTIDE SEQUENCE [LARGE SCALE GENOMIC DNA]</scope>
    <source>
        <strain evidence="5">CCUG 59189</strain>
    </source>
</reference>
<accession>A0ABW3RRJ2</accession>
<dbReference type="InterPro" id="IPR003961">
    <property type="entry name" value="FN3_dom"/>
</dbReference>
<dbReference type="PROSITE" id="PS50853">
    <property type="entry name" value="FN3"/>
    <property type="match status" value="1"/>
</dbReference>
<dbReference type="Gene3D" id="2.130.10.10">
    <property type="entry name" value="YVTN repeat-like/Quinoprotein amine dehydrogenase"/>
    <property type="match status" value="3"/>
</dbReference>
<dbReference type="PROSITE" id="PS51272">
    <property type="entry name" value="SLH"/>
    <property type="match status" value="3"/>
</dbReference>
<feature type="domain" description="SLH" evidence="3">
    <location>
        <begin position="1019"/>
        <end position="1082"/>
    </location>
</feature>
<dbReference type="CDD" id="cd00063">
    <property type="entry name" value="FN3"/>
    <property type="match status" value="1"/>
</dbReference>
<evidence type="ECO:0000313" key="5">
    <source>
        <dbReference type="Proteomes" id="UP001597262"/>
    </source>
</evidence>
<feature type="domain" description="Fibronectin type-III" evidence="2">
    <location>
        <begin position="681"/>
        <end position="768"/>
    </location>
</feature>
<evidence type="ECO:0000259" key="3">
    <source>
        <dbReference type="PROSITE" id="PS51272"/>
    </source>
</evidence>
<protein>
    <submittedName>
        <fullName evidence="4">S-layer homology domain-containing protein</fullName>
    </submittedName>
</protein>
<name>A0ABW3RRJ2_9BACL</name>
<dbReference type="InterPro" id="IPR013783">
    <property type="entry name" value="Ig-like_fold"/>
</dbReference>
<evidence type="ECO:0000259" key="2">
    <source>
        <dbReference type="PROSITE" id="PS50853"/>
    </source>
</evidence>
<evidence type="ECO:0000256" key="1">
    <source>
        <dbReference type="SAM" id="MobiDB-lite"/>
    </source>
</evidence>
<dbReference type="Proteomes" id="UP001597262">
    <property type="component" value="Unassembled WGS sequence"/>
</dbReference>
<dbReference type="InterPro" id="IPR051200">
    <property type="entry name" value="Host-pathogen_enzymatic-act"/>
</dbReference>
<dbReference type="InterPro" id="IPR036116">
    <property type="entry name" value="FN3_sf"/>
</dbReference>
<proteinExistence type="predicted"/>
<evidence type="ECO:0000313" key="4">
    <source>
        <dbReference type="EMBL" id="MFD1174902.1"/>
    </source>
</evidence>
<feature type="domain" description="SLH" evidence="3">
    <location>
        <begin position="1083"/>
        <end position="1141"/>
    </location>
</feature>
<dbReference type="SUPFAM" id="SSF49265">
    <property type="entry name" value="Fibronectin type III"/>
    <property type="match status" value="1"/>
</dbReference>
<sequence length="1202" mass="125952">MSRSRSRGKLRFLSLSLAVILAIMSLPFGIHQAKAEPATTNIPVGGHPRAVAVNPVTNKIYVVIQGDQGKVAVLDGADNTTTMVDVGASPVDIAINVRTNKICVVNQGSNNVTVIDGTDNKTETVQVGENPVAVAINSITDKIYVANSISNNITVISGTNHSTETVSAGIQPFALAVNPLTDTIYAVNSGSDNVTVINGINNTTSTVKVGSFPLGVAVNSATNKIYVADLGETNVTVIDGNSNLTQTIDIGVSPYGLKSNPTTNKIYVSHFYDNDFTVINQDGSHSDISMGHTNLPGSVPPSLTVNPMTNRVYGTNLATGEIAVIDGISNTATNINAGGKTPSAIGVNPITKKVYVANYESQNVTVFQDTAPSTVPPLITQPSILPEGTRGTSYNGGAMNASGGVPPYNWSATGLPEGLGVNPVTGEVYGTPTTPGIFNVDFTVEDGTGMIAIMKLPITINQANAAAPFIEVFGPQGPGIYTKHPSIDLKFSESVTPVAGGKINVTVSGAVYSADVLSSSQQVSDNPFINFRDFKDSSGNELVLDYGKQYHVNVPYGVFKDADGNGTPEISWTFFTPANPDSPTLYPYGLKLVKGKEASFTIFLGQGSSGATSAQISSIDQGKIVSITPTTLNSTEGTAGLIKVTGLSEGMTNINVFFGGPGKPIITFPVTVEVISPIWPIGSSMTAASISSAEVTLHWTEALDPTGVTGYKLFRNGVEVAVVPGNVNSYKVTGLSSATAYTFQVQAVNTAGGWTTNGPSALVTTLPSVSPGGNPGGNSSDNNSAGGSTNTPASSGTAVTPAVPSTVTLGAGESKQALNAKIDTRKGVATAILEADALNKVFDKAEADSHGLKKIQVQMPKVQGANTYALEVPAAALAGENLNRRIEFTSDLGGITLPGNMLKDTKLDSAENVGISMEKADMSKLPQDVQNAVGSRPAIKLKLTAGQKTMEWNNPDAQVTISIPYTPTAKELADPDHIVAGYIDGDGHWNTIPSGRYDAKTGKLTFSTTHLGLYAVGYQNKTFDDLLSVAWAKDDIEVLASKGILRGVSDTEYAPKSHITRADFLFSLIKALGIDAKIDSNFEDIGNNAYYYREIAIAKKLGIATGDGSNQFNPDESISRQDMMVLTAKALMKLDKLGQKNLATSNLEHFADKSLVAGYAVDSVASLVKEGLINGDKDKLNPQGLTTRAEAAVFLHRIYNML</sequence>
<feature type="region of interest" description="Disordered" evidence="1">
    <location>
        <begin position="762"/>
        <end position="804"/>
    </location>
</feature>
<dbReference type="PANTHER" id="PTHR47197">
    <property type="entry name" value="PROTEIN NIRF"/>
    <property type="match status" value="1"/>
</dbReference>
<dbReference type="InterPro" id="IPR011048">
    <property type="entry name" value="Haem_d1_sf"/>
</dbReference>
<feature type="domain" description="SLH" evidence="3">
    <location>
        <begin position="1147"/>
        <end position="1202"/>
    </location>
</feature>
<gene>
    <name evidence="4" type="ORF">ACFQ3W_01095</name>
</gene>
<dbReference type="PANTHER" id="PTHR47197:SF3">
    <property type="entry name" value="DIHYDRO-HEME D1 DEHYDROGENASE"/>
    <property type="match status" value="1"/>
</dbReference>
<dbReference type="Pfam" id="PF00041">
    <property type="entry name" value="fn3"/>
    <property type="match status" value="1"/>
</dbReference>
<organism evidence="4 5">
    <name type="scientific">Paenibacillus puldeungensis</name>
    <dbReference type="NCBI Taxonomy" id="696536"/>
    <lineage>
        <taxon>Bacteria</taxon>
        <taxon>Bacillati</taxon>
        <taxon>Bacillota</taxon>
        <taxon>Bacilli</taxon>
        <taxon>Bacillales</taxon>
        <taxon>Paenibacillaceae</taxon>
        <taxon>Paenibacillus</taxon>
    </lineage>
</organism>
<dbReference type="Pfam" id="PF00395">
    <property type="entry name" value="SLH"/>
    <property type="match status" value="3"/>
</dbReference>
<dbReference type="RefSeq" id="WP_379315734.1">
    <property type="nucleotide sequence ID" value="NZ_JBHTLM010000001.1"/>
</dbReference>
<feature type="compositionally biased region" description="Low complexity" evidence="1">
    <location>
        <begin position="767"/>
        <end position="790"/>
    </location>
</feature>